<sequence length="62" mass="7190">MFIASIIGDRKISQVNDDDFIKIGTPVYNMPVEYEDFPLLIDYGTFKPSSYEAYHRSQQEPV</sequence>
<organism evidence="1 2">
    <name type="scientific">Glomus cerebriforme</name>
    <dbReference type="NCBI Taxonomy" id="658196"/>
    <lineage>
        <taxon>Eukaryota</taxon>
        <taxon>Fungi</taxon>
        <taxon>Fungi incertae sedis</taxon>
        <taxon>Mucoromycota</taxon>
        <taxon>Glomeromycotina</taxon>
        <taxon>Glomeromycetes</taxon>
        <taxon>Glomerales</taxon>
        <taxon>Glomeraceae</taxon>
        <taxon>Glomus</taxon>
    </lineage>
</organism>
<dbReference type="Proteomes" id="UP000265703">
    <property type="component" value="Unassembled WGS sequence"/>
</dbReference>
<protein>
    <submittedName>
        <fullName evidence="1">Uncharacterized protein</fullName>
    </submittedName>
</protein>
<dbReference type="AlphaFoldDB" id="A0A397SEA7"/>
<gene>
    <name evidence="1" type="ORF">C1645_832056</name>
</gene>
<evidence type="ECO:0000313" key="1">
    <source>
        <dbReference type="EMBL" id="RIA84563.1"/>
    </source>
</evidence>
<accession>A0A397SEA7</accession>
<dbReference type="EMBL" id="QKYT01000483">
    <property type="protein sequence ID" value="RIA84563.1"/>
    <property type="molecule type" value="Genomic_DNA"/>
</dbReference>
<proteinExistence type="predicted"/>
<reference evidence="1 2" key="1">
    <citation type="submission" date="2018-06" db="EMBL/GenBank/DDBJ databases">
        <title>Comparative genomics reveals the genomic features of Rhizophagus irregularis, R. cerebriforme, R. diaphanum and Gigaspora rosea, and their symbiotic lifestyle signature.</title>
        <authorList>
            <person name="Morin E."/>
            <person name="San Clemente H."/>
            <person name="Chen E.C.H."/>
            <person name="De La Providencia I."/>
            <person name="Hainaut M."/>
            <person name="Kuo A."/>
            <person name="Kohler A."/>
            <person name="Murat C."/>
            <person name="Tang N."/>
            <person name="Roy S."/>
            <person name="Loubradou J."/>
            <person name="Henrissat B."/>
            <person name="Grigoriev I.V."/>
            <person name="Corradi N."/>
            <person name="Roux C."/>
            <person name="Martin F.M."/>
        </authorList>
    </citation>
    <scope>NUCLEOTIDE SEQUENCE [LARGE SCALE GENOMIC DNA]</scope>
    <source>
        <strain evidence="1 2">DAOM 227022</strain>
    </source>
</reference>
<name>A0A397SEA7_9GLOM</name>
<comment type="caution">
    <text evidence="1">The sequence shown here is derived from an EMBL/GenBank/DDBJ whole genome shotgun (WGS) entry which is preliminary data.</text>
</comment>
<evidence type="ECO:0000313" key="2">
    <source>
        <dbReference type="Proteomes" id="UP000265703"/>
    </source>
</evidence>
<keyword evidence="2" id="KW-1185">Reference proteome</keyword>